<dbReference type="EMBL" id="CP001857">
    <property type="protein sequence ID" value="ADB57922.1"/>
    <property type="molecule type" value="Genomic_DNA"/>
</dbReference>
<dbReference type="HOGENOM" id="CLU_1472015_0_0_2"/>
<dbReference type="RefSeq" id="WP_012940258.1">
    <property type="nucleotide sequence ID" value="NC_013741.1"/>
</dbReference>
<name>D2RHZ7_ARCPA</name>
<sequence>MGDNEVSLEYLNGNSPKIRNKFVEIALDYENEFREHIEEYKNAVFPSEKLRILEDAVEKLIKCVVYLKKSITVQESKENFIKELESVFDRENDVRSAIVMSIFARRHEKPADLRAIARWVYGTDDKNAVDHVRRVVKAFVEFGVLEVAEENPLKVLPNPLYASLIRKRFLAGIYEAAETLIVR</sequence>
<organism evidence="1 2">
    <name type="scientific">Archaeoglobus profundus (strain DSM 5631 / JCM 9629 / NBRC 100127 / Av18)</name>
    <dbReference type="NCBI Taxonomy" id="572546"/>
    <lineage>
        <taxon>Archaea</taxon>
        <taxon>Methanobacteriati</taxon>
        <taxon>Methanobacteriota</taxon>
        <taxon>Archaeoglobi</taxon>
        <taxon>Archaeoglobales</taxon>
        <taxon>Archaeoglobaceae</taxon>
        <taxon>Archaeoglobus</taxon>
    </lineage>
</organism>
<accession>D2RHZ7</accession>
<evidence type="ECO:0000313" key="2">
    <source>
        <dbReference type="Proteomes" id="UP000001901"/>
    </source>
</evidence>
<dbReference type="KEGG" id="apo:Arcpr_0859"/>
<dbReference type="STRING" id="572546.Arcpr_0859"/>
<proteinExistence type="predicted"/>
<dbReference type="PaxDb" id="572546-Arcpr_0859"/>
<dbReference type="GeneID" id="8739521"/>
<gene>
    <name evidence="1" type="ordered locus">Arcpr_0859</name>
</gene>
<dbReference type="eggNOG" id="ENOG502N5C3">
    <property type="taxonomic scope" value="Archaea"/>
</dbReference>
<keyword evidence="2" id="KW-1185">Reference proteome</keyword>
<reference evidence="1 2" key="1">
    <citation type="journal article" date="2010" name="Stand. Genomic Sci.">
        <title>Complete genome sequence of Archaeoglobus profundus type strain (AV18).</title>
        <authorList>
            <person name="von Jan M."/>
            <person name="Lapidus A."/>
            <person name="Del Rio T.G."/>
            <person name="Copeland A."/>
            <person name="Tice H."/>
            <person name="Cheng J.F."/>
            <person name="Lucas S."/>
            <person name="Chen F."/>
            <person name="Nolan M."/>
            <person name="Goodwin L."/>
            <person name="Han C."/>
            <person name="Pitluck S."/>
            <person name="Liolios K."/>
            <person name="Ivanova N."/>
            <person name="Mavromatis K."/>
            <person name="Ovchinnikova G."/>
            <person name="Chertkov O."/>
            <person name="Pati A."/>
            <person name="Chen A."/>
            <person name="Palaniappan K."/>
            <person name="Land M."/>
            <person name="Hauser L."/>
            <person name="Chang Y.J."/>
            <person name="Jeffries C.D."/>
            <person name="Saunders E."/>
            <person name="Brettin T."/>
            <person name="Detter J.C."/>
            <person name="Chain P."/>
            <person name="Eichinger K."/>
            <person name="Huber H."/>
            <person name="Spring S."/>
            <person name="Rohde M."/>
            <person name="Goker M."/>
            <person name="Wirth R."/>
            <person name="Woyke T."/>
            <person name="Bristow J."/>
            <person name="Eisen J.A."/>
            <person name="Markowitz V."/>
            <person name="Hugenholtz P."/>
            <person name="Kyrpides N.C."/>
            <person name="Klenk H.P."/>
        </authorList>
    </citation>
    <scope>NUCLEOTIDE SEQUENCE [LARGE SCALE GENOMIC DNA]</scope>
    <source>
        <strain evidence="2">DSM 5631 / JCM 9629 / NBRC 100127 / Av18</strain>
    </source>
</reference>
<dbReference type="Proteomes" id="UP000001901">
    <property type="component" value="Chromosome"/>
</dbReference>
<dbReference type="AlphaFoldDB" id="D2RHZ7"/>
<evidence type="ECO:0000313" key="1">
    <source>
        <dbReference type="EMBL" id="ADB57922.1"/>
    </source>
</evidence>
<protein>
    <submittedName>
        <fullName evidence="1">Uncharacterized protein</fullName>
    </submittedName>
</protein>